<gene>
    <name evidence="5" type="ORF">EUX98_g4722</name>
</gene>
<feature type="region of interest" description="Disordered" evidence="3">
    <location>
        <begin position="442"/>
        <end position="533"/>
    </location>
</feature>
<accession>A0A4V3XIK6</accession>
<evidence type="ECO:0000259" key="4">
    <source>
        <dbReference type="PROSITE" id="PS50102"/>
    </source>
</evidence>
<dbReference type="SUPFAM" id="SSF54928">
    <property type="entry name" value="RNA-binding domain, RBD"/>
    <property type="match status" value="1"/>
</dbReference>
<name>A0A4V3XIK6_9APHY</name>
<evidence type="ECO:0000256" key="1">
    <source>
        <dbReference type="ARBA" id="ARBA00022884"/>
    </source>
</evidence>
<proteinExistence type="predicted"/>
<comment type="caution">
    <text evidence="5">The sequence shown here is derived from an EMBL/GenBank/DDBJ whole genome shotgun (WGS) entry which is preliminary data.</text>
</comment>
<dbReference type="PROSITE" id="PS50102">
    <property type="entry name" value="RRM"/>
    <property type="match status" value="1"/>
</dbReference>
<dbReference type="InterPro" id="IPR035979">
    <property type="entry name" value="RBD_domain_sf"/>
</dbReference>
<dbReference type="Proteomes" id="UP000308730">
    <property type="component" value="Unassembled WGS sequence"/>
</dbReference>
<dbReference type="Pfam" id="PF00076">
    <property type="entry name" value="RRM_1"/>
    <property type="match status" value="1"/>
</dbReference>
<feature type="compositionally biased region" description="Basic and acidic residues" evidence="3">
    <location>
        <begin position="442"/>
        <end position="455"/>
    </location>
</feature>
<feature type="region of interest" description="Disordered" evidence="3">
    <location>
        <begin position="87"/>
        <end position="132"/>
    </location>
</feature>
<dbReference type="OrthoDB" id="48651at2759"/>
<dbReference type="InterPro" id="IPR000504">
    <property type="entry name" value="RRM_dom"/>
</dbReference>
<feature type="region of interest" description="Disordered" evidence="3">
    <location>
        <begin position="206"/>
        <end position="430"/>
    </location>
</feature>
<feature type="compositionally biased region" description="Polar residues" evidence="3">
    <location>
        <begin position="458"/>
        <end position="472"/>
    </location>
</feature>
<evidence type="ECO:0000256" key="2">
    <source>
        <dbReference type="PROSITE-ProRule" id="PRU00176"/>
    </source>
</evidence>
<sequence>MDVLFSVTDKLKSFGAGFDLKNSIEVETMCHFLETRGKNLEYLRLDYTGATADPQVPCHCHLIPPKKAQKMSLNAFLGDGGSWADEMDSLPTAPAARTGDDQGGDRRRDDFMSSRPDRSGPPREDLPLPTEPPYTAFVGNLAFDLTELDLEEFFGADKTKSVKIIRDREEKPKGFGYVEFTDLDSLKEALAKTGSSLAGRTIRVSVAEPPKERSGFGGSGGFDDDKFASNWRRDGPLPDAPNSRDGSRKRFDGPPSREPPPSTLADNASDWRSSRAPPRPSAAPPLESDQGDPSFKRRGSGFRSQEGAPSGAADAEESWTIGSKFKPSAPAEGGSPGSRFGSLRGRGDMGPPKEPSVTPDESDWRRPSAVSRNSTSPTSSTPPTPQLARRKLELLPRSAAGSTVPSPLSSPNPANHAGSSRSNPFGAAKPVDVSAKEALIAEKLEREREQTKERVVQVSMSRTSSRTATQRGPRSEAPPAPPAAATTPTSVPSSPKSEATKAAAPPPTVRPSFSFASAAAGKKTEGDVDADKDETEVLAEKIAEVQV</sequence>
<dbReference type="SMART" id="SM00360">
    <property type="entry name" value="RRM"/>
    <property type="match status" value="1"/>
</dbReference>
<keyword evidence="1 2" id="KW-0694">RNA-binding</keyword>
<organism evidence="5 6">
    <name type="scientific">Antrodiella citrinella</name>
    <dbReference type="NCBI Taxonomy" id="2447956"/>
    <lineage>
        <taxon>Eukaryota</taxon>
        <taxon>Fungi</taxon>
        <taxon>Dikarya</taxon>
        <taxon>Basidiomycota</taxon>
        <taxon>Agaricomycotina</taxon>
        <taxon>Agaricomycetes</taxon>
        <taxon>Polyporales</taxon>
        <taxon>Steccherinaceae</taxon>
        <taxon>Antrodiella</taxon>
    </lineage>
</organism>
<dbReference type="InterPro" id="IPR012677">
    <property type="entry name" value="Nucleotide-bd_a/b_plait_sf"/>
</dbReference>
<dbReference type="AlphaFoldDB" id="A0A4V3XIK6"/>
<reference evidence="5 6" key="1">
    <citation type="submission" date="2019-02" db="EMBL/GenBank/DDBJ databases">
        <title>Genome sequencing of the rare red list fungi Antrodiella citrinella (Flaviporus citrinellus).</title>
        <authorList>
            <person name="Buettner E."/>
            <person name="Kellner H."/>
        </authorList>
    </citation>
    <scope>NUCLEOTIDE SEQUENCE [LARGE SCALE GENOMIC DNA]</scope>
    <source>
        <strain evidence="5 6">DSM 108506</strain>
    </source>
</reference>
<dbReference type="GO" id="GO:0003723">
    <property type="term" value="F:RNA binding"/>
    <property type="evidence" value="ECO:0007669"/>
    <property type="project" value="UniProtKB-UniRule"/>
</dbReference>
<evidence type="ECO:0000313" key="6">
    <source>
        <dbReference type="Proteomes" id="UP000308730"/>
    </source>
</evidence>
<evidence type="ECO:0000313" key="5">
    <source>
        <dbReference type="EMBL" id="THH29483.1"/>
    </source>
</evidence>
<dbReference type="PANTHER" id="PTHR23236:SF11">
    <property type="entry name" value="EUKARYOTIC TRANSLATION INITIATION FACTOR 4H"/>
    <property type="match status" value="1"/>
</dbReference>
<feature type="compositionally biased region" description="Basic and acidic residues" evidence="3">
    <location>
        <begin position="98"/>
        <end position="126"/>
    </location>
</feature>
<dbReference type="PANTHER" id="PTHR23236">
    <property type="entry name" value="EUKARYOTIC TRANSLATION INITIATION FACTOR 4B/4H"/>
    <property type="match status" value="1"/>
</dbReference>
<feature type="compositionally biased region" description="Polar residues" evidence="3">
    <location>
        <begin position="400"/>
        <end position="423"/>
    </location>
</feature>
<feature type="compositionally biased region" description="Basic and acidic residues" evidence="3">
    <location>
        <begin position="223"/>
        <end position="236"/>
    </location>
</feature>
<dbReference type="EMBL" id="SGPM01000122">
    <property type="protein sequence ID" value="THH29483.1"/>
    <property type="molecule type" value="Genomic_DNA"/>
</dbReference>
<feature type="compositionally biased region" description="Low complexity" evidence="3">
    <location>
        <begin position="483"/>
        <end position="495"/>
    </location>
</feature>
<evidence type="ECO:0000256" key="3">
    <source>
        <dbReference type="SAM" id="MobiDB-lite"/>
    </source>
</evidence>
<feature type="domain" description="RRM" evidence="4">
    <location>
        <begin position="134"/>
        <end position="209"/>
    </location>
</feature>
<dbReference type="Gene3D" id="3.30.70.330">
    <property type="match status" value="1"/>
</dbReference>
<keyword evidence="6" id="KW-1185">Reference proteome</keyword>
<protein>
    <recommendedName>
        <fullName evidence="4">RRM domain-containing protein</fullName>
    </recommendedName>
</protein>
<dbReference type="GO" id="GO:0005730">
    <property type="term" value="C:nucleolus"/>
    <property type="evidence" value="ECO:0007669"/>
    <property type="project" value="TreeGrafter"/>
</dbReference>